<evidence type="ECO:0000313" key="1">
    <source>
        <dbReference type="EMBL" id="VVO56847.1"/>
    </source>
</evidence>
<dbReference type="Proteomes" id="UP000375525">
    <property type="component" value="Unassembled WGS sequence"/>
</dbReference>
<organism evidence="1 2">
    <name type="scientific">Pseudomonas fluorescens</name>
    <dbReference type="NCBI Taxonomy" id="294"/>
    <lineage>
        <taxon>Bacteria</taxon>
        <taxon>Pseudomonadati</taxon>
        <taxon>Pseudomonadota</taxon>
        <taxon>Gammaproteobacteria</taxon>
        <taxon>Pseudomonadales</taxon>
        <taxon>Pseudomonadaceae</taxon>
        <taxon>Pseudomonas</taxon>
    </lineage>
</organism>
<name>A0A5E7H2E4_PSEFL</name>
<dbReference type="EMBL" id="CABVIH010000002">
    <property type="protein sequence ID" value="VVO56847.1"/>
    <property type="molecule type" value="Genomic_DNA"/>
</dbReference>
<dbReference type="OrthoDB" id="6766953at2"/>
<dbReference type="AlphaFoldDB" id="A0A5E7H2E4"/>
<sequence length="311" mass="33883">MHKIIGFLLFALVVGCSQIDHPPADVGAVLSGRNTQNGPAIAAQLTTLYGSTVANCNNSNSQPAFLCAGVTFRVTVKDPANTYKVWDPSPTSIKSGGVSFSHLRADANFGRLAWGYGNGYILYPIFETPTDKTDLDYLCSYPMDGWTWHRSETSVCVPHRDYPVQSQLCQNAGVTTAEQWLAVWNIPGGNPNLRQCGFDITDDRNALAGPAFYQSLRAKTLLGTKGFNGHNEVIIKTWTPGHPNTLPIMAFFYVYGGTDPKPLADAQYNQRDFYNSTNPKIVVPIIRLTPATSADGTATFAYDAADQMATQ</sequence>
<dbReference type="PROSITE" id="PS51257">
    <property type="entry name" value="PROKAR_LIPOPROTEIN"/>
    <property type="match status" value="1"/>
</dbReference>
<reference evidence="1 2" key="1">
    <citation type="submission" date="2019-09" db="EMBL/GenBank/DDBJ databases">
        <authorList>
            <person name="Chandra G."/>
            <person name="Truman W A."/>
        </authorList>
    </citation>
    <scope>NUCLEOTIDE SEQUENCE [LARGE SCALE GENOMIC DNA]</scope>
    <source>
        <strain evidence="1">PS880</strain>
    </source>
</reference>
<evidence type="ECO:0000313" key="2">
    <source>
        <dbReference type="Proteomes" id="UP000375525"/>
    </source>
</evidence>
<protein>
    <recommendedName>
        <fullName evidence="3">Halovibrin HvnC</fullName>
    </recommendedName>
</protein>
<dbReference type="RefSeq" id="WP_150778548.1">
    <property type="nucleotide sequence ID" value="NZ_CABVIH010000002.1"/>
</dbReference>
<proteinExistence type="predicted"/>
<evidence type="ECO:0008006" key="3">
    <source>
        <dbReference type="Google" id="ProtNLM"/>
    </source>
</evidence>
<accession>A0A5E7H2E4</accession>
<gene>
    <name evidence="1" type="ORF">PS880_00590</name>
</gene>